<feature type="region of interest" description="Disordered" evidence="1">
    <location>
        <begin position="144"/>
        <end position="201"/>
    </location>
</feature>
<comment type="caution">
    <text evidence="2">The sequence shown here is derived from an EMBL/GenBank/DDBJ whole genome shotgun (WGS) entry which is preliminary data.</text>
</comment>
<dbReference type="EMBL" id="JAHYIQ010000002">
    <property type="protein sequence ID" value="KAK1135066.1"/>
    <property type="molecule type" value="Genomic_DNA"/>
</dbReference>
<dbReference type="Proteomes" id="UP001177670">
    <property type="component" value="Unassembled WGS sequence"/>
</dbReference>
<name>A0AA40GDJ6_9HYME</name>
<evidence type="ECO:0000313" key="3">
    <source>
        <dbReference type="Proteomes" id="UP001177670"/>
    </source>
</evidence>
<organism evidence="2 3">
    <name type="scientific">Melipona bicolor</name>
    <dbReference type="NCBI Taxonomy" id="60889"/>
    <lineage>
        <taxon>Eukaryota</taxon>
        <taxon>Metazoa</taxon>
        <taxon>Ecdysozoa</taxon>
        <taxon>Arthropoda</taxon>
        <taxon>Hexapoda</taxon>
        <taxon>Insecta</taxon>
        <taxon>Pterygota</taxon>
        <taxon>Neoptera</taxon>
        <taxon>Endopterygota</taxon>
        <taxon>Hymenoptera</taxon>
        <taxon>Apocrita</taxon>
        <taxon>Aculeata</taxon>
        <taxon>Apoidea</taxon>
        <taxon>Anthophila</taxon>
        <taxon>Apidae</taxon>
        <taxon>Melipona</taxon>
    </lineage>
</organism>
<keyword evidence="3" id="KW-1185">Reference proteome</keyword>
<sequence>MSGYTQKYTSRDCSYNKYNKYSGVQTPLATVYTSPSLQSSKANVDESRSIPRYKLSLDKKRHSRVVCDSFDVDSQIKKKEKSERRRATPTDNEEVSVLVIGFGETEVGEVGVCESCSEESAAGVTASRGRAFSRRSLADFSCCRKGRSCNGVGEEERKKADEAERKRRGVLEEGEEERGRKVRTKTFGSELSGRVKQKARR</sequence>
<gene>
    <name evidence="2" type="ORF">K0M31_007837</name>
</gene>
<dbReference type="AlphaFoldDB" id="A0AA40GDJ6"/>
<proteinExistence type="predicted"/>
<feature type="compositionally biased region" description="Basic and acidic residues" evidence="1">
    <location>
        <begin position="154"/>
        <end position="171"/>
    </location>
</feature>
<protein>
    <submittedName>
        <fullName evidence="2">Uncharacterized protein</fullName>
    </submittedName>
</protein>
<accession>A0AA40GDJ6</accession>
<evidence type="ECO:0000313" key="2">
    <source>
        <dbReference type="EMBL" id="KAK1135066.1"/>
    </source>
</evidence>
<evidence type="ECO:0000256" key="1">
    <source>
        <dbReference type="SAM" id="MobiDB-lite"/>
    </source>
</evidence>
<reference evidence="2" key="1">
    <citation type="submission" date="2021-10" db="EMBL/GenBank/DDBJ databases">
        <title>Melipona bicolor Genome sequencing and assembly.</title>
        <authorList>
            <person name="Araujo N.S."/>
            <person name="Arias M.C."/>
        </authorList>
    </citation>
    <scope>NUCLEOTIDE SEQUENCE</scope>
    <source>
        <strain evidence="2">USP_2M_L1-L4_2017</strain>
        <tissue evidence="2">Whole body</tissue>
    </source>
</reference>